<sequence length="312" mass="33432">MPERYRFLLRPWWIATHVLLIAAVLLMVRLGFWQLDRLHEKQDIADAIELSAAQPAVPVDTLVDPDKGTDEPEALHYRTVTATGTYLADEEVLVANRTQDGQAGYWVVTPLEISPTESVAVLRGFVQLALGEEGVPVAAVAPPEGQVTVTGWVQTTAERGAFGGTDDRPGQLERFNRLDLARLGKQVSVPLDPVAVVAIEQQPATSGDELAPVPRPEPDLGPHLGYAGQWFVFALIFALGYPFMLRRQARQYEERDLARDDDGTGDGGGGPGGRSTGGGTPGGGPARPTDATISEADTSPGSPRRVQPSTQG</sequence>
<dbReference type="EMBL" id="JADJZA010000011">
    <property type="protein sequence ID" value="MBK9298848.1"/>
    <property type="molecule type" value="Genomic_DNA"/>
</dbReference>
<keyword evidence="6" id="KW-1003">Cell membrane</keyword>
<comment type="caution">
    <text evidence="8">The sequence shown here is derived from an EMBL/GenBank/DDBJ whole genome shotgun (WGS) entry which is preliminary data.</text>
</comment>
<dbReference type="InterPro" id="IPR045214">
    <property type="entry name" value="Surf1/Surf4"/>
</dbReference>
<evidence type="ECO:0000313" key="8">
    <source>
        <dbReference type="EMBL" id="MBK9298848.1"/>
    </source>
</evidence>
<keyword evidence="5 6" id="KW-0472">Membrane</keyword>
<evidence type="ECO:0000256" key="1">
    <source>
        <dbReference type="ARBA" id="ARBA00004370"/>
    </source>
</evidence>
<evidence type="ECO:0000256" key="2">
    <source>
        <dbReference type="ARBA" id="ARBA00007165"/>
    </source>
</evidence>
<organism evidence="8 9">
    <name type="scientific">Candidatus Neomicrothrix subdominans</name>
    <dbReference type="NCBI Taxonomy" id="2954438"/>
    <lineage>
        <taxon>Bacteria</taxon>
        <taxon>Bacillati</taxon>
        <taxon>Actinomycetota</taxon>
        <taxon>Acidimicrobiia</taxon>
        <taxon>Acidimicrobiales</taxon>
        <taxon>Microthrixaceae</taxon>
        <taxon>Candidatus Neomicrothrix</taxon>
    </lineage>
</organism>
<name>A0A936NEH0_9ACTN</name>
<feature type="compositionally biased region" description="Gly residues" evidence="7">
    <location>
        <begin position="265"/>
        <end position="285"/>
    </location>
</feature>
<reference evidence="8 9" key="1">
    <citation type="submission" date="2020-10" db="EMBL/GenBank/DDBJ databases">
        <title>Connecting structure to function with the recovery of over 1000 high-quality activated sludge metagenome-assembled genomes encoding full-length rRNA genes using long-read sequencing.</title>
        <authorList>
            <person name="Singleton C.M."/>
            <person name="Petriglieri F."/>
            <person name="Kristensen J.M."/>
            <person name="Kirkegaard R.H."/>
            <person name="Michaelsen T.Y."/>
            <person name="Andersen M.H."/>
            <person name="Karst S.M."/>
            <person name="Dueholm M.S."/>
            <person name="Nielsen P.H."/>
            <person name="Albertsen M."/>
        </authorList>
    </citation>
    <scope>NUCLEOTIDE SEQUENCE [LARGE SCALE GENOMIC DNA]</scope>
    <source>
        <strain evidence="8">Lyne_18-Q3-R50-59_MAXAC.006</strain>
    </source>
</reference>
<gene>
    <name evidence="8" type="ORF">IPN02_18865</name>
</gene>
<accession>A0A936NEH0</accession>
<feature type="region of interest" description="Disordered" evidence="7">
    <location>
        <begin position="255"/>
        <end position="312"/>
    </location>
</feature>
<dbReference type="InterPro" id="IPR002994">
    <property type="entry name" value="Surf1/Shy1"/>
</dbReference>
<feature type="transmembrane region" description="Helical" evidence="6">
    <location>
        <begin position="12"/>
        <end position="33"/>
    </location>
</feature>
<comment type="similarity">
    <text evidence="2 6">Belongs to the SURF1 family.</text>
</comment>
<dbReference type="AlphaFoldDB" id="A0A936NEH0"/>
<comment type="subcellular location">
    <subcellularLocation>
        <location evidence="6">Cell membrane</location>
        <topology evidence="6">Multi-pass membrane protein</topology>
    </subcellularLocation>
    <subcellularLocation>
        <location evidence="1">Membrane</location>
    </subcellularLocation>
</comment>
<dbReference type="CDD" id="cd06662">
    <property type="entry name" value="SURF1"/>
    <property type="match status" value="1"/>
</dbReference>
<keyword evidence="3 6" id="KW-0812">Transmembrane</keyword>
<dbReference type="PANTHER" id="PTHR23427:SF2">
    <property type="entry name" value="SURFEIT LOCUS PROTEIN 1"/>
    <property type="match status" value="1"/>
</dbReference>
<evidence type="ECO:0000256" key="7">
    <source>
        <dbReference type="SAM" id="MobiDB-lite"/>
    </source>
</evidence>
<dbReference type="PANTHER" id="PTHR23427">
    <property type="entry name" value="SURFEIT LOCUS PROTEIN"/>
    <property type="match status" value="1"/>
</dbReference>
<dbReference type="GO" id="GO:0005886">
    <property type="term" value="C:plasma membrane"/>
    <property type="evidence" value="ECO:0007669"/>
    <property type="project" value="UniProtKB-SubCell"/>
</dbReference>
<keyword evidence="4 6" id="KW-1133">Transmembrane helix</keyword>
<dbReference type="PROSITE" id="PS50895">
    <property type="entry name" value="SURF1"/>
    <property type="match status" value="1"/>
</dbReference>
<feature type="transmembrane region" description="Helical" evidence="6">
    <location>
        <begin position="224"/>
        <end position="245"/>
    </location>
</feature>
<evidence type="ECO:0000313" key="9">
    <source>
        <dbReference type="Proteomes" id="UP000727993"/>
    </source>
</evidence>
<proteinExistence type="inferred from homology"/>
<evidence type="ECO:0000256" key="4">
    <source>
        <dbReference type="ARBA" id="ARBA00022989"/>
    </source>
</evidence>
<feature type="compositionally biased region" description="Polar residues" evidence="7">
    <location>
        <begin position="295"/>
        <end position="312"/>
    </location>
</feature>
<evidence type="ECO:0000256" key="3">
    <source>
        <dbReference type="ARBA" id="ARBA00022692"/>
    </source>
</evidence>
<evidence type="ECO:0000256" key="6">
    <source>
        <dbReference type="RuleBase" id="RU363076"/>
    </source>
</evidence>
<protein>
    <recommendedName>
        <fullName evidence="6">SURF1-like protein</fullName>
    </recommendedName>
</protein>
<dbReference type="Pfam" id="PF02104">
    <property type="entry name" value="SURF1"/>
    <property type="match status" value="1"/>
</dbReference>
<dbReference type="Proteomes" id="UP000727993">
    <property type="component" value="Unassembled WGS sequence"/>
</dbReference>
<evidence type="ECO:0000256" key="5">
    <source>
        <dbReference type="ARBA" id="ARBA00023136"/>
    </source>
</evidence>